<dbReference type="EMBL" id="JBHMFI010000001">
    <property type="protein sequence ID" value="MFB9073640.1"/>
    <property type="molecule type" value="Genomic_DNA"/>
</dbReference>
<dbReference type="Proteomes" id="UP001589575">
    <property type="component" value="Unassembled WGS sequence"/>
</dbReference>
<evidence type="ECO:0000256" key="1">
    <source>
        <dbReference type="SAM" id="MobiDB-lite"/>
    </source>
</evidence>
<comment type="caution">
    <text evidence="2">The sequence shown here is derived from an EMBL/GenBank/DDBJ whole genome shotgun (WGS) entry which is preliminary data.</text>
</comment>
<protein>
    <submittedName>
        <fullName evidence="2">Uncharacterized protein</fullName>
    </submittedName>
</protein>
<name>A0ABV5G3W4_9MICC</name>
<feature type="compositionally biased region" description="Basic residues" evidence="1">
    <location>
        <begin position="66"/>
        <end position="86"/>
    </location>
</feature>
<feature type="compositionally biased region" description="Basic residues" evidence="1">
    <location>
        <begin position="13"/>
        <end position="23"/>
    </location>
</feature>
<feature type="region of interest" description="Disordered" evidence="1">
    <location>
        <begin position="1"/>
        <end position="86"/>
    </location>
</feature>
<gene>
    <name evidence="2" type="ORF">ACFFX0_21535</name>
</gene>
<proteinExistence type="predicted"/>
<keyword evidence="3" id="KW-1185">Reference proteome</keyword>
<accession>A0ABV5G3W4</accession>
<evidence type="ECO:0000313" key="3">
    <source>
        <dbReference type="Proteomes" id="UP001589575"/>
    </source>
</evidence>
<sequence>MIVNSACFLTRNRATRAKTRNQARHLDDYRASRPRPPRTVNDVGAGPFRGPPAPPPGSRSSPRRTAGIRRPSRRRRSGGRRPGRAA</sequence>
<reference evidence="2 3" key="1">
    <citation type="submission" date="2024-09" db="EMBL/GenBank/DDBJ databases">
        <authorList>
            <person name="Sun Q."/>
            <person name="Mori K."/>
        </authorList>
    </citation>
    <scope>NUCLEOTIDE SEQUENCE [LARGE SCALE GENOMIC DNA]</scope>
    <source>
        <strain evidence="2 3">CCM 7609</strain>
    </source>
</reference>
<evidence type="ECO:0000313" key="2">
    <source>
        <dbReference type="EMBL" id="MFB9073640.1"/>
    </source>
</evidence>
<organism evidence="2 3">
    <name type="scientific">Citricoccus parietis</name>
    <dbReference type="NCBI Taxonomy" id="592307"/>
    <lineage>
        <taxon>Bacteria</taxon>
        <taxon>Bacillati</taxon>
        <taxon>Actinomycetota</taxon>
        <taxon>Actinomycetes</taxon>
        <taxon>Micrococcales</taxon>
        <taxon>Micrococcaceae</taxon>
        <taxon>Citricoccus</taxon>
    </lineage>
</organism>